<accession>C6A3P8</accession>
<gene>
    <name evidence="2" type="ordered locus">TSIB_1189</name>
</gene>
<name>C6A3P8_THESM</name>
<keyword evidence="1" id="KW-0812">Transmembrane</keyword>
<dbReference type="Proteomes" id="UP000009079">
    <property type="component" value="Chromosome"/>
</dbReference>
<organism evidence="2 3">
    <name type="scientific">Thermococcus sibiricus (strain DSM 12597 / MM 739)</name>
    <dbReference type="NCBI Taxonomy" id="604354"/>
    <lineage>
        <taxon>Archaea</taxon>
        <taxon>Methanobacteriati</taxon>
        <taxon>Methanobacteriota</taxon>
        <taxon>Thermococci</taxon>
        <taxon>Thermococcales</taxon>
        <taxon>Thermococcaceae</taxon>
        <taxon>Thermococcus</taxon>
    </lineage>
</organism>
<keyword evidence="3" id="KW-1185">Reference proteome</keyword>
<proteinExistence type="predicted"/>
<dbReference type="HOGENOM" id="CLU_3113283_0_0_2"/>
<keyword evidence="1" id="KW-1133">Transmembrane helix</keyword>
<evidence type="ECO:0000256" key="1">
    <source>
        <dbReference type="SAM" id="Phobius"/>
    </source>
</evidence>
<keyword evidence="1" id="KW-0472">Membrane</keyword>
<feature type="transmembrane region" description="Helical" evidence="1">
    <location>
        <begin position="29"/>
        <end position="49"/>
    </location>
</feature>
<protein>
    <submittedName>
        <fullName evidence="2">Uncharacterized protein</fullName>
    </submittedName>
</protein>
<sequence length="50" mass="5369">MLSVGLGLLRRMKISGIILGVGIGGKFRGLFFCLLSGIILFGFILGLMLR</sequence>
<evidence type="ECO:0000313" key="2">
    <source>
        <dbReference type="EMBL" id="ACS90243.1"/>
    </source>
</evidence>
<dbReference type="AlphaFoldDB" id="C6A3P8"/>
<dbReference type="EMBL" id="CP001463">
    <property type="protein sequence ID" value="ACS90243.1"/>
    <property type="molecule type" value="Genomic_DNA"/>
</dbReference>
<reference evidence="2 3" key="1">
    <citation type="journal article" date="2009" name="Appl. Environ. Microbiol.">
        <title>Metabolic versatility and indigenous origin of the archaeon Thermococcus sibiricus, isolated from a siberian oil reservoir, as revealed by genome analysis.</title>
        <authorList>
            <person name="Mardanov A.V."/>
            <person name="Ravin N.V."/>
            <person name="Svetlitchnyi V.A."/>
            <person name="Beletsky A.V."/>
            <person name="Miroshnichenko M.L."/>
            <person name="Bonch-Osmolovskaya E.A."/>
            <person name="Skryabin K.G."/>
        </authorList>
    </citation>
    <scope>NUCLEOTIDE SEQUENCE [LARGE SCALE GENOMIC DNA]</scope>
    <source>
        <strain evidence="3">DSM 12597 / MM 739</strain>
    </source>
</reference>
<evidence type="ECO:0000313" key="3">
    <source>
        <dbReference type="Proteomes" id="UP000009079"/>
    </source>
</evidence>
<dbReference type="KEGG" id="tsi:TSIB_1189"/>